<accession>A0A9D7SZM6</accession>
<gene>
    <name evidence="1" type="ORF">IPP15_21590</name>
</gene>
<sequence>MRRLIIIILMFLIRDMTGQDLARLKSGEPFRIKRSATLSLSYQGVGSSSDSYVDQRDAFSINLRGSFEFLGIAFPVQLTFRQGQFNSSANNPFVRFGISPTYKWIKLYAGHRSMHFSRYSLSDITFLGAGVELNPGIFRMAAMYGEIKTPNYNLDTLAFQSDLISNYKRLAYGLKFGLGKERNHFDLFYFKGRDHYKLIDAQEIYITKLPPPENLVIGTDARFIFLKKLTASFNVNMSILTNNQLAREDTLQDDLSESIRKVVGSFITANNTTRACLAGEAGLQWQDKYFNIGLHYKRIDPNYRSFGIHYILDDLENYTVNGGLRLLKNHLNFNGNLGLQRNNLKHIRRNTSERLIYNISSNIILKSNGGLNLTYSNFAIDQRAGLVMLNDTFRFVQNTSVISVSPFYSWGNEKTKQNLQFSFNTSQVKDLSPTSEGLSDGQTQSQILNYRINLKEKEWSFGLGVQRNRNVYRDIESERIGGNIHLGKTLKKPEVQVTLQTGYNILTQNGAKDGFAINSVLNTSWKLNKRTSLSFLVAYLKKSSIQSRKYDEIRFSTNLSYNLLDSNGNRKKN</sequence>
<comment type="caution">
    <text evidence="1">The sequence shown here is derived from an EMBL/GenBank/DDBJ whole genome shotgun (WGS) entry which is preliminary data.</text>
</comment>
<dbReference type="EMBL" id="JADKGY010000032">
    <property type="protein sequence ID" value="MBK9984922.1"/>
    <property type="molecule type" value="Genomic_DNA"/>
</dbReference>
<dbReference type="Proteomes" id="UP000808337">
    <property type="component" value="Unassembled WGS sequence"/>
</dbReference>
<evidence type="ECO:0000313" key="1">
    <source>
        <dbReference type="EMBL" id="MBK9984922.1"/>
    </source>
</evidence>
<proteinExistence type="predicted"/>
<protein>
    <submittedName>
        <fullName evidence="1">Uncharacterized protein</fullName>
    </submittedName>
</protein>
<dbReference type="AlphaFoldDB" id="A0A9D7SZM6"/>
<organism evidence="1 2">
    <name type="scientific">Candidatus Opimibacter skivensis</name>
    <dbReference type="NCBI Taxonomy" id="2982028"/>
    <lineage>
        <taxon>Bacteria</taxon>
        <taxon>Pseudomonadati</taxon>
        <taxon>Bacteroidota</taxon>
        <taxon>Saprospiria</taxon>
        <taxon>Saprospirales</taxon>
        <taxon>Saprospiraceae</taxon>
        <taxon>Candidatus Opimibacter</taxon>
    </lineage>
</organism>
<evidence type="ECO:0000313" key="2">
    <source>
        <dbReference type="Proteomes" id="UP000808337"/>
    </source>
</evidence>
<name>A0A9D7SZM6_9BACT</name>
<reference evidence="1 2" key="1">
    <citation type="submission" date="2020-10" db="EMBL/GenBank/DDBJ databases">
        <title>Connecting structure to function with the recovery of over 1000 high-quality activated sludge metagenome-assembled genomes encoding full-length rRNA genes using long-read sequencing.</title>
        <authorList>
            <person name="Singleton C.M."/>
            <person name="Petriglieri F."/>
            <person name="Kristensen J.M."/>
            <person name="Kirkegaard R.H."/>
            <person name="Michaelsen T.Y."/>
            <person name="Andersen M.H."/>
            <person name="Karst S.M."/>
            <person name="Dueholm M.S."/>
            <person name="Nielsen P.H."/>
            <person name="Albertsen M."/>
        </authorList>
    </citation>
    <scope>NUCLEOTIDE SEQUENCE [LARGE SCALE GENOMIC DNA]</scope>
    <source>
        <strain evidence="1">Ribe_18-Q3-R11-54_MAXAC.273</strain>
    </source>
</reference>